<accession>A0A0S7BE94</accession>
<dbReference type="Proteomes" id="UP000055060">
    <property type="component" value="Unassembled WGS sequence"/>
</dbReference>
<reference evidence="1" key="1">
    <citation type="submission" date="2015-07" db="EMBL/GenBank/DDBJ databases">
        <title>Draft Genome Sequences of Anaerolinea thermolimosa IMO-1, Bellilinea caldifistulae GOMI-1, Leptolinea tardivitalis YMTK-2, Levilinea saccharolytica KIBI-1,Longilinea arvoryzae KOME-1, Previously Described as Members of the Anaerolineaceae (Chloroflexi).</title>
        <authorList>
            <person name="Sekiguchi Y."/>
            <person name="Ohashi A."/>
            <person name="Matsuura N."/>
            <person name="Tourlousse M.D."/>
        </authorList>
    </citation>
    <scope>NUCLEOTIDE SEQUENCE [LARGE SCALE GENOMIC DNA]</scope>
    <source>
        <strain evidence="1">KOME-1</strain>
    </source>
</reference>
<evidence type="ECO:0000313" key="2">
    <source>
        <dbReference type="Proteomes" id="UP000055060"/>
    </source>
</evidence>
<sequence length="161" mass="18587">MITDLTEESLNHTFLLEEGVWKAAGEYFGEDNQKIRAQGWIRVHYQVDHWFVARNLTLEGTRNAELINHYYVQPGLISLGGALLWTGHDPVLGEMRGHYGLLKDTILCQFYSIDERYHGNESLLQIDALHYKARGMLLDGWRKSSAWSLDLCRAEENECCE</sequence>
<dbReference type="RefSeq" id="WP_075073072.1">
    <property type="nucleotide sequence ID" value="NZ_DF967972.1"/>
</dbReference>
<dbReference type="OrthoDB" id="2087343at2"/>
<evidence type="ECO:0000313" key="1">
    <source>
        <dbReference type="EMBL" id="GAP13753.1"/>
    </source>
</evidence>
<keyword evidence="2" id="KW-1185">Reference proteome</keyword>
<organism evidence="1">
    <name type="scientific">Longilinea arvoryzae</name>
    <dbReference type="NCBI Taxonomy" id="360412"/>
    <lineage>
        <taxon>Bacteria</taxon>
        <taxon>Bacillati</taxon>
        <taxon>Chloroflexota</taxon>
        <taxon>Anaerolineae</taxon>
        <taxon>Anaerolineales</taxon>
        <taxon>Anaerolineaceae</taxon>
        <taxon>Longilinea</taxon>
    </lineage>
</organism>
<dbReference type="STRING" id="360412.LARV_01508"/>
<dbReference type="AlphaFoldDB" id="A0A0S7BE94"/>
<dbReference type="EMBL" id="DF967972">
    <property type="protein sequence ID" value="GAP13753.1"/>
    <property type="molecule type" value="Genomic_DNA"/>
</dbReference>
<proteinExistence type="predicted"/>
<gene>
    <name evidence="1" type="ORF">LARV_01508</name>
</gene>
<protein>
    <submittedName>
        <fullName evidence="1">Uncharacterized protein</fullName>
    </submittedName>
</protein>
<name>A0A0S7BE94_9CHLR</name>